<dbReference type="InterPro" id="IPR001753">
    <property type="entry name" value="Enoyl-CoA_hydra/iso"/>
</dbReference>
<dbReference type="Gene3D" id="3.90.226.10">
    <property type="entry name" value="2-enoyl-CoA Hydratase, Chain A, domain 1"/>
    <property type="match status" value="1"/>
</dbReference>
<reference evidence="4" key="1">
    <citation type="submission" date="2016-11" db="EMBL/GenBank/DDBJ databases">
        <authorList>
            <person name="Varghese N."/>
            <person name="Submissions S."/>
        </authorList>
    </citation>
    <scope>NUCLEOTIDE SEQUENCE [LARGE SCALE GENOMIC DNA]</scope>
    <source>
        <strain evidence="4">DSM 100564</strain>
    </source>
</reference>
<evidence type="ECO:0000313" key="3">
    <source>
        <dbReference type="EMBL" id="SHJ30638.1"/>
    </source>
</evidence>
<dbReference type="PROSITE" id="PS00166">
    <property type="entry name" value="ENOYL_COA_HYDRATASE"/>
    <property type="match status" value="1"/>
</dbReference>
<dbReference type="InterPro" id="IPR018376">
    <property type="entry name" value="Enoyl-CoA_hyd/isom_CS"/>
</dbReference>
<sequence length="260" mass="27221">MSALFRHEVTNGVLTIWNCNAPRRNALSAEYYAGLIQGLQRASSEDDIVAVVLAGEGGFFCSGGDLNSLKQRRDMSEEARRAQIERLNDIIRALKSCPKPVIAAVEGGAAGAGLSIAMACDMIVAGDSAKFTLAYVKAGLVPDGGATYTLMQAMPRATVARMAMLGLPLDAARMYALGAISELAPDADVLSRAHGLAVQVGQGPAEAIATIKGLLNSAETATLEQQLQAERNAMARALGGDEAAEGISAFLNKRSPRFRG</sequence>
<dbReference type="STRING" id="1470563.SAMN05444000_10721"/>
<protein>
    <submittedName>
        <fullName evidence="3">Enoyl-CoA hydratase</fullName>
    </submittedName>
</protein>
<dbReference type="Gene3D" id="1.10.12.10">
    <property type="entry name" value="Lyase 2-enoyl-coa Hydratase, Chain A, domain 2"/>
    <property type="match status" value="1"/>
</dbReference>
<dbReference type="Proteomes" id="UP000183982">
    <property type="component" value="Unassembled WGS sequence"/>
</dbReference>
<proteinExistence type="inferred from homology"/>
<comment type="similarity">
    <text evidence="1 2">Belongs to the enoyl-CoA hydratase/isomerase family.</text>
</comment>
<dbReference type="CDD" id="cd06558">
    <property type="entry name" value="crotonase-like"/>
    <property type="match status" value="1"/>
</dbReference>
<dbReference type="InterPro" id="IPR014748">
    <property type="entry name" value="Enoyl-CoA_hydra_C"/>
</dbReference>
<dbReference type="PANTHER" id="PTHR43459">
    <property type="entry name" value="ENOYL-COA HYDRATASE"/>
    <property type="match status" value="1"/>
</dbReference>
<dbReference type="InterPro" id="IPR029045">
    <property type="entry name" value="ClpP/crotonase-like_dom_sf"/>
</dbReference>
<dbReference type="OrthoDB" id="9781757at2"/>
<dbReference type="NCBIfam" id="NF046063">
    <property type="entry name" value="oxepin_alt"/>
    <property type="match status" value="1"/>
</dbReference>
<dbReference type="GO" id="GO:0003824">
    <property type="term" value="F:catalytic activity"/>
    <property type="evidence" value="ECO:0007669"/>
    <property type="project" value="InterPro"/>
</dbReference>
<dbReference type="SUPFAM" id="SSF52096">
    <property type="entry name" value="ClpP/crotonase"/>
    <property type="match status" value="1"/>
</dbReference>
<gene>
    <name evidence="3" type="ORF">SAMN05444000_10721</name>
</gene>
<dbReference type="NCBIfam" id="NF005700">
    <property type="entry name" value="PRK07511.1"/>
    <property type="match status" value="1"/>
</dbReference>
<evidence type="ECO:0000313" key="4">
    <source>
        <dbReference type="Proteomes" id="UP000183982"/>
    </source>
</evidence>
<dbReference type="PANTHER" id="PTHR43459:SF1">
    <property type="entry name" value="EG:BACN32G11.4 PROTEIN"/>
    <property type="match status" value="1"/>
</dbReference>
<dbReference type="EMBL" id="FQZQ01000007">
    <property type="protein sequence ID" value="SHJ30638.1"/>
    <property type="molecule type" value="Genomic_DNA"/>
</dbReference>
<dbReference type="AlphaFoldDB" id="A0A1M6I8G0"/>
<evidence type="ECO:0000256" key="1">
    <source>
        <dbReference type="ARBA" id="ARBA00005254"/>
    </source>
</evidence>
<accession>A0A1M6I8G0</accession>
<evidence type="ECO:0000256" key="2">
    <source>
        <dbReference type="RuleBase" id="RU003707"/>
    </source>
</evidence>
<name>A0A1M6I8G0_9RHOB</name>
<dbReference type="Pfam" id="PF00378">
    <property type="entry name" value="ECH_1"/>
    <property type="match status" value="1"/>
</dbReference>
<organism evidence="3 4">
    <name type="scientific">Shimia gijangensis</name>
    <dbReference type="NCBI Taxonomy" id="1470563"/>
    <lineage>
        <taxon>Bacteria</taxon>
        <taxon>Pseudomonadati</taxon>
        <taxon>Pseudomonadota</taxon>
        <taxon>Alphaproteobacteria</taxon>
        <taxon>Rhodobacterales</taxon>
        <taxon>Roseobacteraceae</taxon>
    </lineage>
</organism>
<keyword evidence="4" id="KW-1185">Reference proteome</keyword>
<dbReference type="RefSeq" id="WP_073251310.1">
    <property type="nucleotide sequence ID" value="NZ_FQZQ01000007.1"/>
</dbReference>